<accession>A0A6J5U242</accession>
<feature type="compositionally biased region" description="Acidic residues" evidence="1">
    <location>
        <begin position="19"/>
        <end position="29"/>
    </location>
</feature>
<evidence type="ECO:0000313" key="2">
    <source>
        <dbReference type="EMBL" id="CAB4269687.1"/>
    </source>
</evidence>
<dbReference type="EMBL" id="CAEKDK010000002">
    <property type="protein sequence ID" value="CAB4269687.1"/>
    <property type="molecule type" value="Genomic_DNA"/>
</dbReference>
<evidence type="ECO:0000313" key="3">
    <source>
        <dbReference type="Proteomes" id="UP000507222"/>
    </source>
</evidence>
<evidence type="ECO:0000256" key="1">
    <source>
        <dbReference type="SAM" id="MobiDB-lite"/>
    </source>
</evidence>
<name>A0A6J5U242_PRUAR</name>
<feature type="region of interest" description="Disordered" evidence="1">
    <location>
        <begin position="1"/>
        <end position="37"/>
    </location>
</feature>
<sequence>MAKGAPKLSPYSDGIDLPFSDEEEQEEENVDKQNFKPLDASITDELKMHEKDLLASHADERFFCVGSGKGTSKECISEDNMYQKDIDVLFFEEDTVGDGDRTAVEAVVSTNEELSKLLKEVETLQNSASAFSCEEEGDHDNDDDAGNKLELYKKWQFMGSYAAEAQVLVPLEEKKHGLSHMMDSLNPVFTKIIHVHDLKLHFYCDLDEKPIKAAKRRGNWIQPKFVAAKEKNKANGKVDDDESLSCGS</sequence>
<protein>
    <submittedName>
        <fullName evidence="2">Uncharacterized protein</fullName>
    </submittedName>
</protein>
<reference evidence="2 3" key="1">
    <citation type="submission" date="2020-05" db="EMBL/GenBank/DDBJ databases">
        <authorList>
            <person name="Campoy J."/>
            <person name="Schneeberger K."/>
            <person name="Spophaly S."/>
        </authorList>
    </citation>
    <scope>NUCLEOTIDE SEQUENCE [LARGE SCALE GENOMIC DNA]</scope>
    <source>
        <strain evidence="2">PruArmRojPasFocal</strain>
    </source>
</reference>
<dbReference type="AlphaFoldDB" id="A0A6J5U242"/>
<organism evidence="2 3">
    <name type="scientific">Prunus armeniaca</name>
    <name type="common">Apricot</name>
    <name type="synonym">Armeniaca vulgaris</name>
    <dbReference type="NCBI Taxonomy" id="36596"/>
    <lineage>
        <taxon>Eukaryota</taxon>
        <taxon>Viridiplantae</taxon>
        <taxon>Streptophyta</taxon>
        <taxon>Embryophyta</taxon>
        <taxon>Tracheophyta</taxon>
        <taxon>Spermatophyta</taxon>
        <taxon>Magnoliopsida</taxon>
        <taxon>eudicotyledons</taxon>
        <taxon>Gunneridae</taxon>
        <taxon>Pentapetalae</taxon>
        <taxon>rosids</taxon>
        <taxon>fabids</taxon>
        <taxon>Rosales</taxon>
        <taxon>Rosaceae</taxon>
        <taxon>Amygdaloideae</taxon>
        <taxon>Amygdaleae</taxon>
        <taxon>Prunus</taxon>
    </lineage>
</organism>
<proteinExistence type="predicted"/>
<dbReference type="Proteomes" id="UP000507222">
    <property type="component" value="Unassembled WGS sequence"/>
</dbReference>
<gene>
    <name evidence="2" type="ORF">CURHAP_LOCUS15429</name>
</gene>